<dbReference type="GO" id="GO:0051287">
    <property type="term" value="F:NAD binding"/>
    <property type="evidence" value="ECO:0007669"/>
    <property type="project" value="InterPro"/>
</dbReference>
<dbReference type="GO" id="GO:0016054">
    <property type="term" value="P:organic acid catabolic process"/>
    <property type="evidence" value="ECO:0007669"/>
    <property type="project" value="UniProtKB-ARBA"/>
</dbReference>
<dbReference type="Pfam" id="PF14833">
    <property type="entry name" value="NAD_binding_11"/>
    <property type="match status" value="1"/>
</dbReference>
<dbReference type="SUPFAM" id="SSF54909">
    <property type="entry name" value="Dimeric alpha+beta barrel"/>
    <property type="match status" value="1"/>
</dbReference>
<dbReference type="SUPFAM" id="SSF48179">
    <property type="entry name" value="6-phosphogluconate dehydrogenase C-terminal domain-like"/>
    <property type="match status" value="1"/>
</dbReference>
<proteinExistence type="predicted"/>
<keyword evidence="3" id="KW-1185">Reference proteome</keyword>
<dbReference type="GO" id="GO:0061596">
    <property type="term" value="F:3-sulfolactaldehyde reductase activity"/>
    <property type="evidence" value="ECO:0007669"/>
    <property type="project" value="UniProtKB-EC"/>
</dbReference>
<evidence type="ECO:0000259" key="1">
    <source>
        <dbReference type="PROSITE" id="PS51725"/>
    </source>
</evidence>
<dbReference type="PANTHER" id="PTHR43580">
    <property type="entry name" value="OXIDOREDUCTASE GLYR1-RELATED"/>
    <property type="match status" value="1"/>
</dbReference>
<feature type="domain" description="ABM" evidence="1">
    <location>
        <begin position="8"/>
        <end position="99"/>
    </location>
</feature>
<dbReference type="Proteomes" id="UP000466345">
    <property type="component" value="Unassembled WGS sequence"/>
</dbReference>
<dbReference type="SUPFAM" id="SSF51735">
    <property type="entry name" value="NAD(P)-binding Rossmann-fold domains"/>
    <property type="match status" value="1"/>
</dbReference>
<dbReference type="InterPro" id="IPR051265">
    <property type="entry name" value="HIBADH-related_NP60_sf"/>
</dbReference>
<evidence type="ECO:0000313" key="3">
    <source>
        <dbReference type="Proteomes" id="UP000466345"/>
    </source>
</evidence>
<dbReference type="RefSeq" id="WP_323377310.1">
    <property type="nucleotide sequence ID" value="NZ_WEGJ01000004.1"/>
</dbReference>
<dbReference type="InterPro" id="IPR008927">
    <property type="entry name" value="6-PGluconate_DH-like_C_sf"/>
</dbReference>
<dbReference type="Pfam" id="PF03446">
    <property type="entry name" value="NAD_binding_2"/>
    <property type="match status" value="1"/>
</dbReference>
<dbReference type="InterPro" id="IPR036291">
    <property type="entry name" value="NAD(P)-bd_dom_sf"/>
</dbReference>
<dbReference type="Gene3D" id="3.30.70.100">
    <property type="match status" value="1"/>
</dbReference>
<dbReference type="PROSITE" id="PS51725">
    <property type="entry name" value="ABM"/>
    <property type="match status" value="1"/>
</dbReference>
<dbReference type="PROSITE" id="PS00895">
    <property type="entry name" value="3_HYDROXYISOBUT_DH"/>
    <property type="match status" value="1"/>
</dbReference>
<dbReference type="InterPro" id="IPR006115">
    <property type="entry name" value="6PGDH_NADP-bd"/>
</dbReference>
<dbReference type="InterPro" id="IPR007138">
    <property type="entry name" value="ABM_dom"/>
</dbReference>
<dbReference type="Pfam" id="PF03992">
    <property type="entry name" value="ABM"/>
    <property type="match status" value="1"/>
</dbReference>
<dbReference type="Gene3D" id="3.40.50.720">
    <property type="entry name" value="NAD(P)-binding Rossmann-like Domain"/>
    <property type="match status" value="1"/>
</dbReference>
<dbReference type="InterPro" id="IPR029154">
    <property type="entry name" value="HIBADH-like_NADP-bd"/>
</dbReference>
<dbReference type="Gene3D" id="1.10.1040.10">
    <property type="entry name" value="N-(1-d-carboxylethyl)-l-norvaline Dehydrogenase, domain 2"/>
    <property type="match status" value="1"/>
</dbReference>
<reference evidence="2 3" key="1">
    <citation type="submission" date="2019-10" db="EMBL/GenBank/DDBJ databases">
        <title>Streptomyces smaragdinus sp. nov. and Streptomyces fabii sp. nov., isolated from the gut of fungus growing-termite Macrotermes natalensis.</title>
        <authorList>
            <person name="Schwitalla J."/>
            <person name="Benndorf R."/>
            <person name="Martin K."/>
            <person name="De Beer W."/>
            <person name="Kaster A.-K."/>
            <person name="Vollmers J."/>
            <person name="Poulsen M."/>
            <person name="Beemelmanns C."/>
        </authorList>
    </citation>
    <scope>NUCLEOTIDE SEQUENCE [LARGE SCALE GENOMIC DNA]</scope>
    <source>
        <strain evidence="2 3">RB5</strain>
    </source>
</reference>
<evidence type="ECO:0000313" key="2">
    <source>
        <dbReference type="EMBL" id="MQY11600.1"/>
    </source>
</evidence>
<accession>A0A7K0CDS8</accession>
<name>A0A7K0CDS8_9ACTN</name>
<dbReference type="EMBL" id="WEGJ01000004">
    <property type="protein sequence ID" value="MQY11600.1"/>
    <property type="molecule type" value="Genomic_DNA"/>
</dbReference>
<dbReference type="InterPro" id="IPR011008">
    <property type="entry name" value="Dimeric_a/b-barrel"/>
</dbReference>
<comment type="caution">
    <text evidence="2">The sequence shown here is derived from an EMBL/GenBank/DDBJ whole genome shotgun (WGS) entry which is preliminary data.</text>
</comment>
<organism evidence="2 3">
    <name type="scientific">Streptomyces smaragdinus</name>
    <dbReference type="NCBI Taxonomy" id="2585196"/>
    <lineage>
        <taxon>Bacteria</taxon>
        <taxon>Bacillati</taxon>
        <taxon>Actinomycetota</taxon>
        <taxon>Actinomycetes</taxon>
        <taxon>Kitasatosporales</taxon>
        <taxon>Streptomycetaceae</taxon>
        <taxon>Streptomyces</taxon>
    </lineage>
</organism>
<dbReference type="InterPro" id="IPR002204">
    <property type="entry name" value="3-OH-isobutyrate_DH-rel_CS"/>
</dbReference>
<dbReference type="PANTHER" id="PTHR43580:SF2">
    <property type="entry name" value="CYTOKINE-LIKE NUCLEAR FACTOR N-PAC"/>
    <property type="match status" value="1"/>
</dbReference>
<protein>
    <submittedName>
        <fullName evidence="2">3-sulfolactaldehyde reductase</fullName>
        <ecNumber evidence="2">1.1.1.373</ecNumber>
    </submittedName>
</protein>
<dbReference type="EC" id="1.1.1.373" evidence="2"/>
<dbReference type="AlphaFoldDB" id="A0A7K0CDS8"/>
<keyword evidence="2" id="KW-0560">Oxidoreductase</keyword>
<dbReference type="InterPro" id="IPR013328">
    <property type="entry name" value="6PGD_dom2"/>
</dbReference>
<gene>
    <name evidence="2" type="ORF">SRB5_17190</name>
</gene>
<dbReference type="GO" id="GO:0050661">
    <property type="term" value="F:NADP binding"/>
    <property type="evidence" value="ECO:0007669"/>
    <property type="project" value="InterPro"/>
</dbReference>
<sequence>MTADTPPFRVILRMEILPGTEGDFEKTWREVAAGIARQPANLGQTLVRSVEDPRIHFVFTDWADEASFRAFEVSDAHVENRRRLAPFRGAGDMWVTQVVREVPAEPPAPPPVQAHPTDDIAFLGLGNMGGGMAARLIGSGRRLTVHNRTAAKAEPLVAAGATAAASPEEAAAGARVVMLSLADEAAVEDTLFRRVVPVLAPGTVVVDTSTVSPAYAARAAARLAEKGLRRVEACVIGNPLQARRGELRVYAAGEAADVEEVRDVLETIGSEVVHLGGPGTAATIKLLFNLLLGAQVASLAEAVAYGTAAGLDRDGLLTAVAKSGFSSLVMRFRAELMRTRTYVPAFFRSTLMEKDLRLALEAAADARVEMPVLDQVRRAFAAVNAAGDGDRDAAVLIEHIAGATGGNGARS</sequence>